<evidence type="ECO:0000256" key="11">
    <source>
        <dbReference type="ARBA" id="ARBA00037847"/>
    </source>
</evidence>
<evidence type="ECO:0000256" key="8">
    <source>
        <dbReference type="ARBA" id="ARBA00023136"/>
    </source>
</evidence>
<keyword evidence="5 12" id="KW-0375">Hydrogen ion transport</keyword>
<comment type="function">
    <text evidence="10">F(1)F(0) ATP synthase produces ATP from ADP in the presence of a proton or sodium gradient. F-type ATPases consist of two structural domains, F(1) containing the extramembraneous catalytic core and F(0) containing the membrane proton channel, linked together by a central stalk and a peripheral stalk. During catalysis, ATP synthesis in the catalytic domain of F(1) is coupled via a rotary mechanism of the central stalk subunits to proton translocation.</text>
</comment>
<evidence type="ECO:0000313" key="15">
    <source>
        <dbReference type="EMBL" id="HIR39047.1"/>
    </source>
</evidence>
<dbReference type="PANTHER" id="PTHR33445:SF2">
    <property type="entry name" value="ATP SYNTHASE SUBUNIT B', CHLOROPLASTIC"/>
    <property type="match status" value="1"/>
</dbReference>
<dbReference type="GO" id="GO:0045259">
    <property type="term" value="C:proton-transporting ATP synthase complex"/>
    <property type="evidence" value="ECO:0007669"/>
    <property type="project" value="UniProtKB-KW"/>
</dbReference>
<keyword evidence="13" id="KW-0175">Coiled coil</keyword>
<dbReference type="Pfam" id="PF00430">
    <property type="entry name" value="ATP-synt_B"/>
    <property type="match status" value="1"/>
</dbReference>
<evidence type="ECO:0000256" key="7">
    <source>
        <dbReference type="ARBA" id="ARBA00023065"/>
    </source>
</evidence>
<keyword evidence="2 12" id="KW-0813">Transport</keyword>
<accession>A0A9D1DAD4</accession>
<reference evidence="15" key="1">
    <citation type="submission" date="2020-10" db="EMBL/GenBank/DDBJ databases">
        <authorList>
            <person name="Gilroy R."/>
        </authorList>
    </citation>
    <scope>NUCLEOTIDE SEQUENCE</scope>
    <source>
        <strain evidence="15">ChiW25-3613</strain>
    </source>
</reference>
<feature type="coiled-coil region" evidence="13">
    <location>
        <begin position="43"/>
        <end position="88"/>
    </location>
</feature>
<dbReference type="EMBL" id="DVHB01000033">
    <property type="protein sequence ID" value="HIR39047.1"/>
    <property type="molecule type" value="Genomic_DNA"/>
</dbReference>
<keyword evidence="6 14" id="KW-1133">Transmembrane helix</keyword>
<keyword evidence="9" id="KW-0066">ATP synthesis</keyword>
<keyword evidence="7 12" id="KW-0406">Ion transport</keyword>
<dbReference type="GO" id="GO:0046961">
    <property type="term" value="F:proton-transporting ATPase activity, rotational mechanism"/>
    <property type="evidence" value="ECO:0007669"/>
    <property type="project" value="TreeGrafter"/>
</dbReference>
<organism evidence="15 16">
    <name type="scientific">Candidatus Coproplasma stercoripullorum</name>
    <dbReference type="NCBI Taxonomy" id="2840751"/>
    <lineage>
        <taxon>Bacteria</taxon>
        <taxon>Bacillati</taxon>
        <taxon>Bacillota</taxon>
        <taxon>Clostridia</taxon>
        <taxon>Eubacteriales</taxon>
        <taxon>Candidatus Coproplasma</taxon>
    </lineage>
</organism>
<evidence type="ECO:0000256" key="6">
    <source>
        <dbReference type="ARBA" id="ARBA00022989"/>
    </source>
</evidence>
<name>A0A9D1DAD4_9FIRM</name>
<sequence>MPLNIDWQQILLHVFNFIILATGLTFILFKPVRKFMREREEKYKKAAAEHAQKVAEIEQLDKEHAEKLAGLDAELEAHRKEVVAQAEKRGRQIVADAEEEARGIVEAGRKRSEDERAAYIAGAGSEIADMVVKSAEKLLVVGSSPESDRALYDSYLKTAEKDITVSGISKEARAAMASRLTQTKAPAAGPSDEVAEAVGEAALAAIEHGRTAESDGAVYDEFLKSVSGGGDEKQ</sequence>
<comment type="subcellular location">
    <subcellularLocation>
        <location evidence="11">Endomembrane system</location>
        <topology evidence="11">Single-pass membrane protein</topology>
    </subcellularLocation>
</comment>
<protein>
    <submittedName>
        <fullName evidence="15">ATP synthase F0 subunit B</fullName>
    </submittedName>
</protein>
<keyword evidence="3 12" id="KW-0138">CF(0)</keyword>
<evidence type="ECO:0000256" key="3">
    <source>
        <dbReference type="ARBA" id="ARBA00022547"/>
    </source>
</evidence>
<reference evidence="15" key="2">
    <citation type="journal article" date="2021" name="PeerJ">
        <title>Extensive microbial diversity within the chicken gut microbiome revealed by metagenomics and culture.</title>
        <authorList>
            <person name="Gilroy R."/>
            <person name="Ravi A."/>
            <person name="Getino M."/>
            <person name="Pursley I."/>
            <person name="Horton D.L."/>
            <person name="Alikhan N.F."/>
            <person name="Baker D."/>
            <person name="Gharbi K."/>
            <person name="Hall N."/>
            <person name="Watson M."/>
            <person name="Adriaenssens E.M."/>
            <person name="Foster-Nyarko E."/>
            <person name="Jarju S."/>
            <person name="Secka A."/>
            <person name="Antonio M."/>
            <person name="Oren A."/>
            <person name="Chaudhuri R.R."/>
            <person name="La Ragione R."/>
            <person name="Hildebrand F."/>
            <person name="Pallen M.J."/>
        </authorList>
    </citation>
    <scope>NUCLEOTIDE SEQUENCE</scope>
    <source>
        <strain evidence="15">ChiW25-3613</strain>
    </source>
</reference>
<keyword evidence="4 12" id="KW-0812">Transmembrane</keyword>
<dbReference type="GO" id="GO:0015986">
    <property type="term" value="P:proton motive force-driven ATP synthesis"/>
    <property type="evidence" value="ECO:0007669"/>
    <property type="project" value="InterPro"/>
</dbReference>
<evidence type="ECO:0000256" key="1">
    <source>
        <dbReference type="ARBA" id="ARBA00005513"/>
    </source>
</evidence>
<evidence type="ECO:0000256" key="10">
    <source>
        <dbReference type="ARBA" id="ARBA00025198"/>
    </source>
</evidence>
<evidence type="ECO:0000256" key="5">
    <source>
        <dbReference type="ARBA" id="ARBA00022781"/>
    </source>
</evidence>
<evidence type="ECO:0000256" key="4">
    <source>
        <dbReference type="ARBA" id="ARBA00022692"/>
    </source>
</evidence>
<comment type="caution">
    <text evidence="15">The sequence shown here is derived from an EMBL/GenBank/DDBJ whole genome shotgun (WGS) entry which is preliminary data.</text>
</comment>
<evidence type="ECO:0000256" key="2">
    <source>
        <dbReference type="ARBA" id="ARBA00022448"/>
    </source>
</evidence>
<dbReference type="Proteomes" id="UP000824179">
    <property type="component" value="Unassembled WGS sequence"/>
</dbReference>
<dbReference type="CDD" id="cd06503">
    <property type="entry name" value="ATP-synt_Fo_b"/>
    <property type="match status" value="1"/>
</dbReference>
<evidence type="ECO:0000256" key="14">
    <source>
        <dbReference type="SAM" id="Phobius"/>
    </source>
</evidence>
<evidence type="ECO:0000256" key="9">
    <source>
        <dbReference type="ARBA" id="ARBA00023310"/>
    </source>
</evidence>
<proteinExistence type="inferred from homology"/>
<dbReference type="PANTHER" id="PTHR33445">
    <property type="entry name" value="ATP SYNTHASE SUBUNIT B', CHLOROPLASTIC"/>
    <property type="match status" value="1"/>
</dbReference>
<evidence type="ECO:0000256" key="13">
    <source>
        <dbReference type="SAM" id="Coils"/>
    </source>
</evidence>
<dbReference type="InterPro" id="IPR002146">
    <property type="entry name" value="ATP_synth_b/b'su_bac/chlpt"/>
</dbReference>
<dbReference type="AlphaFoldDB" id="A0A9D1DAD4"/>
<keyword evidence="8 14" id="KW-0472">Membrane</keyword>
<comment type="similarity">
    <text evidence="1 12">Belongs to the ATPase B chain family.</text>
</comment>
<gene>
    <name evidence="15" type="ORF">IAB90_01565</name>
</gene>
<feature type="transmembrane region" description="Helical" evidence="14">
    <location>
        <begin position="12"/>
        <end position="29"/>
    </location>
</feature>
<dbReference type="InterPro" id="IPR050059">
    <property type="entry name" value="ATP_synthase_B_chain"/>
</dbReference>
<evidence type="ECO:0000313" key="16">
    <source>
        <dbReference type="Proteomes" id="UP000824179"/>
    </source>
</evidence>
<dbReference type="GO" id="GO:0012505">
    <property type="term" value="C:endomembrane system"/>
    <property type="evidence" value="ECO:0007669"/>
    <property type="project" value="UniProtKB-SubCell"/>
</dbReference>
<evidence type="ECO:0000256" key="12">
    <source>
        <dbReference type="RuleBase" id="RU003848"/>
    </source>
</evidence>